<evidence type="ECO:0000256" key="1">
    <source>
        <dbReference type="SAM" id="Phobius"/>
    </source>
</evidence>
<protein>
    <submittedName>
        <fullName evidence="3">VanZ family protein</fullName>
    </submittedName>
</protein>
<keyword evidence="1" id="KW-0812">Transmembrane</keyword>
<feature type="transmembrane region" description="Helical" evidence="1">
    <location>
        <begin position="84"/>
        <end position="104"/>
    </location>
</feature>
<comment type="caution">
    <text evidence="3">The sequence shown here is derived from an EMBL/GenBank/DDBJ whole genome shotgun (WGS) entry which is preliminary data.</text>
</comment>
<proteinExistence type="predicted"/>
<gene>
    <name evidence="3" type="ORF">PAHA3_5370</name>
</gene>
<evidence type="ECO:0000313" key="3">
    <source>
        <dbReference type="EMBL" id="GAS85248.1"/>
    </source>
</evidence>
<reference evidence="3 4" key="1">
    <citation type="journal article" date="2016" name="Genome Announc.">
        <title>Draft Genome Sequence of Paenibacillus amylolyticus Heshi-A3, Isolated from Fermented Rice Bran in a Japanese Fermented Seafood Dish.</title>
        <authorList>
            <person name="Akuzawa S."/>
            <person name="Nagaoka J."/>
            <person name="Kanekatsu M."/>
            <person name="Kubota E."/>
            <person name="Ohtake R."/>
            <person name="Suzuki T."/>
            <person name="Kanesaki Y."/>
        </authorList>
    </citation>
    <scope>NUCLEOTIDE SEQUENCE [LARGE SCALE GENOMIC DNA]</scope>
    <source>
        <strain evidence="3 4">Heshi-A3</strain>
    </source>
</reference>
<organism evidence="3 4">
    <name type="scientific">Paenibacillus amylolyticus</name>
    <dbReference type="NCBI Taxonomy" id="1451"/>
    <lineage>
        <taxon>Bacteria</taxon>
        <taxon>Bacillati</taxon>
        <taxon>Bacillota</taxon>
        <taxon>Bacilli</taxon>
        <taxon>Bacillales</taxon>
        <taxon>Paenibacillaceae</taxon>
        <taxon>Paenibacillus</taxon>
    </lineage>
</organism>
<sequence>MKHNNQKKSKHYILWIAVFIIYLYLLTKLILFKGSPVDFGIVKDRLMAFLQQPDLVHTRTVNLTPFQEISRDWNSLSLHRPGTAIHLVGNILAFIPLGLFIPVLTGNKLFSGVKVLLLSLLLSLGYEVTQLVTGMGIFDVDDLMLNTLGGLIGYIIFTMVIGLKKVLVGGESRVTTKKLNSKESHV</sequence>
<keyword evidence="1" id="KW-1133">Transmembrane helix</keyword>
<dbReference type="RefSeq" id="WP_062837615.1">
    <property type="nucleotide sequence ID" value="NZ_BCNV01000008.1"/>
</dbReference>
<feature type="transmembrane region" description="Helical" evidence="1">
    <location>
        <begin position="12"/>
        <end position="32"/>
    </location>
</feature>
<dbReference type="Pfam" id="PF04892">
    <property type="entry name" value="VanZ"/>
    <property type="match status" value="1"/>
</dbReference>
<dbReference type="AlphaFoldDB" id="A0A117I3F3"/>
<keyword evidence="1" id="KW-0472">Membrane</keyword>
<dbReference type="EMBL" id="BCNV01000008">
    <property type="protein sequence ID" value="GAS85248.1"/>
    <property type="molecule type" value="Genomic_DNA"/>
</dbReference>
<evidence type="ECO:0000313" key="4">
    <source>
        <dbReference type="Proteomes" id="UP000069697"/>
    </source>
</evidence>
<feature type="transmembrane region" description="Helical" evidence="1">
    <location>
        <begin position="116"/>
        <end position="137"/>
    </location>
</feature>
<dbReference type="InterPro" id="IPR053150">
    <property type="entry name" value="Teicoplanin_resist-assoc"/>
</dbReference>
<reference evidence="4" key="2">
    <citation type="submission" date="2016-01" db="EMBL/GenBank/DDBJ databases">
        <title>Draft Genome Sequence of Paenibacillus amylolyticus Heshi-A3 that Was Isolated from Fermented Rice Bran with Aging Salted Mackerel, Which Was Named Heshiko as Traditional Fermented Seafood in Japan.</title>
        <authorList>
            <person name="Akuzawa S."/>
            <person name="Nakagawa J."/>
            <person name="Kanekatsu T."/>
            <person name="Kubota E."/>
            <person name="Ohtake R."/>
            <person name="Suzuki T."/>
            <person name="Kanesaki Y."/>
        </authorList>
    </citation>
    <scope>NUCLEOTIDE SEQUENCE [LARGE SCALE GENOMIC DNA]</scope>
    <source>
        <strain evidence="4">Heshi-A3</strain>
    </source>
</reference>
<feature type="domain" description="VanZ-like" evidence="2">
    <location>
        <begin position="19"/>
        <end position="159"/>
    </location>
</feature>
<dbReference type="PANTHER" id="PTHR36834:SF1">
    <property type="entry name" value="INTEGRAL MEMBRANE PROTEIN"/>
    <property type="match status" value="1"/>
</dbReference>
<evidence type="ECO:0000259" key="2">
    <source>
        <dbReference type="Pfam" id="PF04892"/>
    </source>
</evidence>
<name>A0A117I3F3_PAEAM</name>
<dbReference type="Proteomes" id="UP000069697">
    <property type="component" value="Unassembled WGS sequence"/>
</dbReference>
<dbReference type="PANTHER" id="PTHR36834">
    <property type="entry name" value="MEMBRANE PROTEIN-RELATED"/>
    <property type="match status" value="1"/>
</dbReference>
<dbReference type="InterPro" id="IPR006976">
    <property type="entry name" value="VanZ-like"/>
</dbReference>
<feature type="transmembrane region" description="Helical" evidence="1">
    <location>
        <begin position="143"/>
        <end position="163"/>
    </location>
</feature>
<accession>A0A117I3F3</accession>